<dbReference type="InterPro" id="IPR007342">
    <property type="entry name" value="PsuG"/>
</dbReference>
<evidence type="ECO:0000313" key="7">
    <source>
        <dbReference type="Proteomes" id="UP000268321"/>
    </source>
</evidence>
<evidence type="ECO:0000256" key="3">
    <source>
        <dbReference type="ARBA" id="ARBA00023211"/>
    </source>
</evidence>
<evidence type="ECO:0000256" key="4">
    <source>
        <dbReference type="ARBA" id="ARBA00023239"/>
    </source>
</evidence>
<dbReference type="PANTHER" id="PTHR42909:SF1">
    <property type="entry name" value="CARBOHYDRATE KINASE PFKB DOMAIN-CONTAINING PROTEIN"/>
    <property type="match status" value="1"/>
</dbReference>
<dbReference type="GO" id="GO:0016798">
    <property type="term" value="F:hydrolase activity, acting on glycosyl bonds"/>
    <property type="evidence" value="ECO:0007669"/>
    <property type="project" value="UniProtKB-KW"/>
</dbReference>
<keyword evidence="5" id="KW-0326">Glycosidase</keyword>
<sequence length="156" mass="16225">ISPEIKQALAENTPIVALESTIITHGFPHPQNLEIAHQLQQKIRSNGCIPATCAFIKGVPHVGLSPGPIEYLAGQIGVKKISLRDIGPTMALKMNGGTKIAGAIILAHMAGTPVFATGGLAGVHRDEHVTINVSAGLTRLARTPVPVVCSGPKLLV</sequence>
<reference evidence="7" key="1">
    <citation type="journal article" date="2018" name="Nat. Microbiol.">
        <title>Leveraging single-cell genomics to expand the fungal tree of life.</title>
        <authorList>
            <person name="Ahrendt S.R."/>
            <person name="Quandt C.A."/>
            <person name="Ciobanu D."/>
            <person name="Clum A."/>
            <person name="Salamov A."/>
            <person name="Andreopoulos B."/>
            <person name="Cheng J.F."/>
            <person name="Woyke T."/>
            <person name="Pelin A."/>
            <person name="Henrissat B."/>
            <person name="Reynolds N.K."/>
            <person name="Benny G.L."/>
            <person name="Smith M.E."/>
            <person name="James T.Y."/>
            <person name="Grigoriev I.V."/>
        </authorList>
    </citation>
    <scope>NUCLEOTIDE SEQUENCE [LARGE SCALE GENOMIC DNA]</scope>
    <source>
        <strain evidence="7">Baker2002</strain>
    </source>
</reference>
<dbReference type="PANTHER" id="PTHR42909">
    <property type="entry name" value="ZGC:136858"/>
    <property type="match status" value="1"/>
</dbReference>
<evidence type="ECO:0000313" key="6">
    <source>
        <dbReference type="EMBL" id="RKP30348.1"/>
    </source>
</evidence>
<protein>
    <submittedName>
        <fullName evidence="6">Indigoidine synthase A like protein</fullName>
    </submittedName>
</protein>
<gene>
    <name evidence="6" type="ORF">METBISCDRAFT_3475</name>
</gene>
<keyword evidence="1" id="KW-0479">Metal-binding</keyword>
<proteinExistence type="predicted"/>
<keyword evidence="7" id="KW-1185">Reference proteome</keyword>
<feature type="non-terminal residue" evidence="6">
    <location>
        <position position="1"/>
    </location>
</feature>
<keyword evidence="2" id="KW-0378">Hydrolase</keyword>
<accession>A0A4P9ZCC8</accession>
<organism evidence="6 7">
    <name type="scientific">Metschnikowia bicuspidata</name>
    <dbReference type="NCBI Taxonomy" id="27322"/>
    <lineage>
        <taxon>Eukaryota</taxon>
        <taxon>Fungi</taxon>
        <taxon>Dikarya</taxon>
        <taxon>Ascomycota</taxon>
        <taxon>Saccharomycotina</taxon>
        <taxon>Pichiomycetes</taxon>
        <taxon>Metschnikowiaceae</taxon>
        <taxon>Metschnikowia</taxon>
    </lineage>
</organism>
<keyword evidence="3" id="KW-0464">Manganese</keyword>
<dbReference type="Gene3D" id="3.40.1790.10">
    <property type="entry name" value="Indigoidine synthase domain"/>
    <property type="match status" value="1"/>
</dbReference>
<evidence type="ECO:0000256" key="1">
    <source>
        <dbReference type="ARBA" id="ARBA00022723"/>
    </source>
</evidence>
<dbReference type="SUPFAM" id="SSF110581">
    <property type="entry name" value="Indigoidine synthase A-like"/>
    <property type="match status" value="1"/>
</dbReference>
<dbReference type="GO" id="GO:0005737">
    <property type="term" value="C:cytoplasm"/>
    <property type="evidence" value="ECO:0007669"/>
    <property type="project" value="TreeGrafter"/>
</dbReference>
<evidence type="ECO:0000256" key="5">
    <source>
        <dbReference type="ARBA" id="ARBA00023295"/>
    </source>
</evidence>
<dbReference type="OrthoDB" id="198885at2759"/>
<dbReference type="GO" id="GO:0046872">
    <property type="term" value="F:metal ion binding"/>
    <property type="evidence" value="ECO:0007669"/>
    <property type="project" value="UniProtKB-KW"/>
</dbReference>
<evidence type="ECO:0000256" key="2">
    <source>
        <dbReference type="ARBA" id="ARBA00022801"/>
    </source>
</evidence>
<dbReference type="GO" id="GO:0004730">
    <property type="term" value="F:pseudouridylate synthase activity"/>
    <property type="evidence" value="ECO:0007669"/>
    <property type="project" value="InterPro"/>
</dbReference>
<feature type="non-terminal residue" evidence="6">
    <location>
        <position position="156"/>
    </location>
</feature>
<name>A0A4P9ZCC8_9ASCO</name>
<dbReference type="EMBL" id="ML004460">
    <property type="protein sequence ID" value="RKP30348.1"/>
    <property type="molecule type" value="Genomic_DNA"/>
</dbReference>
<dbReference type="InterPro" id="IPR022830">
    <property type="entry name" value="Indigdn_synthA-like"/>
</dbReference>
<dbReference type="AlphaFoldDB" id="A0A4P9ZCC8"/>
<dbReference type="Pfam" id="PF04227">
    <property type="entry name" value="Indigoidine_A"/>
    <property type="match status" value="1"/>
</dbReference>
<keyword evidence="4" id="KW-0456">Lyase</keyword>
<dbReference type="Proteomes" id="UP000268321">
    <property type="component" value="Unassembled WGS sequence"/>
</dbReference>